<dbReference type="RefSeq" id="XP_028038454.1">
    <property type="nucleotide sequence ID" value="XM_028182653.1"/>
</dbReference>
<protein>
    <submittedName>
        <fullName evidence="3">Uncharacterized protein LOC114249175</fullName>
    </submittedName>
</protein>
<evidence type="ECO:0000313" key="3">
    <source>
        <dbReference type="RefSeq" id="XP_028038454.1"/>
    </source>
</evidence>
<feature type="region of interest" description="Disordered" evidence="1">
    <location>
        <begin position="84"/>
        <end position="106"/>
    </location>
</feature>
<name>A0A6J2KDW6_BOMMA</name>
<dbReference type="AlphaFoldDB" id="A0A6J2KDW6"/>
<accession>A0A6J2KDW6</accession>
<dbReference type="Proteomes" id="UP000504629">
    <property type="component" value="Unplaced"/>
</dbReference>
<proteinExistence type="predicted"/>
<evidence type="ECO:0000313" key="2">
    <source>
        <dbReference type="Proteomes" id="UP000504629"/>
    </source>
</evidence>
<feature type="compositionally biased region" description="Basic residues" evidence="1">
    <location>
        <begin position="91"/>
        <end position="106"/>
    </location>
</feature>
<sequence length="106" mass="12265">MRWSPHAQFPIDVKPSLEAGIDTSEKGFLCINPGTNELTFVVSHNFRLTPLEEGLCDTETHQVATPATVRQECTTMSRSVRQRQCWTTRNTRSRRQRQFFAKKRPD</sequence>
<dbReference type="KEGG" id="bman:114249175"/>
<dbReference type="GeneID" id="114249175"/>
<keyword evidence="2" id="KW-1185">Reference proteome</keyword>
<reference evidence="3" key="1">
    <citation type="submission" date="2025-08" db="UniProtKB">
        <authorList>
            <consortium name="RefSeq"/>
        </authorList>
    </citation>
    <scope>IDENTIFICATION</scope>
    <source>
        <tissue evidence="3">Silk gland</tissue>
    </source>
</reference>
<evidence type="ECO:0000256" key="1">
    <source>
        <dbReference type="SAM" id="MobiDB-lite"/>
    </source>
</evidence>
<organism evidence="2 3">
    <name type="scientific">Bombyx mandarina</name>
    <name type="common">Wild silk moth</name>
    <name type="synonym">Wild silkworm</name>
    <dbReference type="NCBI Taxonomy" id="7092"/>
    <lineage>
        <taxon>Eukaryota</taxon>
        <taxon>Metazoa</taxon>
        <taxon>Ecdysozoa</taxon>
        <taxon>Arthropoda</taxon>
        <taxon>Hexapoda</taxon>
        <taxon>Insecta</taxon>
        <taxon>Pterygota</taxon>
        <taxon>Neoptera</taxon>
        <taxon>Endopterygota</taxon>
        <taxon>Lepidoptera</taxon>
        <taxon>Glossata</taxon>
        <taxon>Ditrysia</taxon>
        <taxon>Bombycoidea</taxon>
        <taxon>Bombycidae</taxon>
        <taxon>Bombycinae</taxon>
        <taxon>Bombyx</taxon>
    </lineage>
</organism>
<gene>
    <name evidence="3" type="primary">LOC114249175</name>
</gene>
<dbReference type="OrthoDB" id="58529at2759"/>